<sequence>MESWGHRGVAKPAIMADTSWESYAPCPAYPAAYRGFEAGGAHAAGVLNSCGSTEPGDLGHRLPWAAQSCIGPGPRGSAACRAQVSGRRRLDEARG</sequence>
<evidence type="ECO:0000313" key="3">
    <source>
        <dbReference type="Proteomes" id="UP001066276"/>
    </source>
</evidence>
<evidence type="ECO:0000256" key="1">
    <source>
        <dbReference type="SAM" id="MobiDB-lite"/>
    </source>
</evidence>
<evidence type="ECO:0000313" key="2">
    <source>
        <dbReference type="EMBL" id="KAJ1162353.1"/>
    </source>
</evidence>
<keyword evidence="3" id="KW-1185">Reference proteome</keyword>
<dbReference type="AlphaFoldDB" id="A0AAV7SED6"/>
<proteinExistence type="predicted"/>
<reference evidence="2" key="1">
    <citation type="journal article" date="2022" name="bioRxiv">
        <title>Sequencing and chromosome-scale assembly of the giantPleurodeles waltlgenome.</title>
        <authorList>
            <person name="Brown T."/>
            <person name="Elewa A."/>
            <person name="Iarovenko S."/>
            <person name="Subramanian E."/>
            <person name="Araus A.J."/>
            <person name="Petzold A."/>
            <person name="Susuki M."/>
            <person name="Suzuki K.-i.T."/>
            <person name="Hayashi T."/>
            <person name="Toyoda A."/>
            <person name="Oliveira C."/>
            <person name="Osipova E."/>
            <person name="Leigh N.D."/>
            <person name="Simon A."/>
            <person name="Yun M.H."/>
        </authorList>
    </citation>
    <scope>NUCLEOTIDE SEQUENCE</scope>
    <source>
        <strain evidence="2">20211129_DDA</strain>
        <tissue evidence="2">Liver</tissue>
    </source>
</reference>
<accession>A0AAV7SED6</accession>
<dbReference type="EMBL" id="JANPWB010000008">
    <property type="protein sequence ID" value="KAJ1162353.1"/>
    <property type="molecule type" value="Genomic_DNA"/>
</dbReference>
<dbReference type="Proteomes" id="UP001066276">
    <property type="component" value="Chromosome 4_2"/>
</dbReference>
<feature type="region of interest" description="Disordered" evidence="1">
    <location>
        <begin position="72"/>
        <end position="95"/>
    </location>
</feature>
<comment type="caution">
    <text evidence="2">The sequence shown here is derived from an EMBL/GenBank/DDBJ whole genome shotgun (WGS) entry which is preliminary data.</text>
</comment>
<gene>
    <name evidence="2" type="ORF">NDU88_002821</name>
</gene>
<name>A0AAV7SED6_PLEWA</name>
<protein>
    <submittedName>
        <fullName evidence="2">Uncharacterized protein</fullName>
    </submittedName>
</protein>
<organism evidence="2 3">
    <name type="scientific">Pleurodeles waltl</name>
    <name type="common">Iberian ribbed newt</name>
    <dbReference type="NCBI Taxonomy" id="8319"/>
    <lineage>
        <taxon>Eukaryota</taxon>
        <taxon>Metazoa</taxon>
        <taxon>Chordata</taxon>
        <taxon>Craniata</taxon>
        <taxon>Vertebrata</taxon>
        <taxon>Euteleostomi</taxon>
        <taxon>Amphibia</taxon>
        <taxon>Batrachia</taxon>
        <taxon>Caudata</taxon>
        <taxon>Salamandroidea</taxon>
        <taxon>Salamandridae</taxon>
        <taxon>Pleurodelinae</taxon>
        <taxon>Pleurodeles</taxon>
    </lineage>
</organism>